<keyword evidence="2" id="KW-1185">Reference proteome</keyword>
<dbReference type="Proteomes" id="UP000011724">
    <property type="component" value="Chromosome"/>
</dbReference>
<evidence type="ECO:0000313" key="1">
    <source>
        <dbReference type="EMBL" id="CCH50394.1"/>
    </source>
</evidence>
<evidence type="ECO:0000313" key="2">
    <source>
        <dbReference type="Proteomes" id="UP000011724"/>
    </source>
</evidence>
<proteinExistence type="predicted"/>
<dbReference type="AlphaFoldDB" id="M1WSV5"/>
<reference evidence="1 2" key="1">
    <citation type="journal article" date="2013" name="PLoS ONE">
        <title>The first genomic and proteomic characterization of a deep-sea sulfate reducer: insights into the piezophilic lifestyle of Desulfovibrio piezophilus.</title>
        <authorList>
            <person name="Pradel N."/>
            <person name="Ji B."/>
            <person name="Gimenez G."/>
            <person name="Talla E."/>
            <person name="Lenoble P."/>
            <person name="Garel M."/>
            <person name="Tamburini C."/>
            <person name="Fourquet P."/>
            <person name="Lebrun R."/>
            <person name="Bertin P."/>
            <person name="Denis Y."/>
            <person name="Pophillat M."/>
            <person name="Barbe V."/>
            <person name="Ollivier B."/>
            <person name="Dolla A."/>
        </authorList>
    </citation>
    <scope>NUCLEOTIDE SEQUENCE [LARGE SCALE GENOMIC DNA]</scope>
    <source>
        <strain evidence="2">DSM 10523 / SB164P1</strain>
    </source>
</reference>
<dbReference type="EMBL" id="FO203427">
    <property type="protein sequence ID" value="CCH50394.1"/>
    <property type="molecule type" value="Genomic_DNA"/>
</dbReference>
<organism evidence="1 2">
    <name type="scientific">Pseudodesulfovibrio piezophilus (strain DSM 21447 / JCM 15486 / C1TLV30)</name>
    <name type="common">Desulfovibrio piezophilus</name>
    <dbReference type="NCBI Taxonomy" id="1322246"/>
    <lineage>
        <taxon>Bacteria</taxon>
        <taxon>Pseudomonadati</taxon>
        <taxon>Thermodesulfobacteriota</taxon>
        <taxon>Desulfovibrionia</taxon>
        <taxon>Desulfovibrionales</taxon>
        <taxon>Desulfovibrionaceae</taxon>
    </lineage>
</organism>
<dbReference type="HOGENOM" id="CLU_2600361_0_0_7"/>
<accession>M1WSV5</accession>
<sequence>MIPAQPDDRLALGIEMGTNVMLHSAHCAFVFILALRKAFDAIEHLVETVDIRKHRVLPVPPNVLAVQFAIIVHLDRNHP</sequence>
<gene>
    <name evidence="1" type="ordered locus">BN4_20332</name>
</gene>
<name>M1WSV5_PSEP2</name>
<protein>
    <submittedName>
        <fullName evidence="1">Uncharacterized protein</fullName>
    </submittedName>
</protein>
<dbReference type="KEGG" id="dpi:BN4_20332"/>
<reference evidence="2" key="2">
    <citation type="journal article" date="2013" name="Stand. Genomic Sci.">
        <title>Complete genome sequence of Desulfocapsa sulfexigens, a marine deltaproteobacterium specialized in disproportionating inorganic sulfur compounds.</title>
        <authorList>
            <person name="Finster K.W."/>
            <person name="Kjeldsen K.U."/>
            <person name="Kube M."/>
            <person name="Reinhardt R."/>
            <person name="Mussmann M."/>
            <person name="Amann R."/>
            <person name="Schreiber L."/>
        </authorList>
    </citation>
    <scope>NUCLEOTIDE SEQUENCE [LARGE SCALE GENOMIC DNA]</scope>
    <source>
        <strain evidence="2">DSM 10523 / SB164P1</strain>
    </source>
</reference>